<protein>
    <submittedName>
        <fullName evidence="1">Uncharacterized protein</fullName>
    </submittedName>
</protein>
<reference evidence="1" key="2">
    <citation type="submission" date="2025-09" db="UniProtKB">
        <authorList>
            <consortium name="Ensembl"/>
        </authorList>
    </citation>
    <scope>IDENTIFICATION</scope>
</reference>
<dbReference type="Ensembl" id="ENSLBET00000007834.1">
    <property type="protein sequence ID" value="ENSLBEP00000007443.1"/>
    <property type="gene ID" value="ENSLBEG00000005769.1"/>
</dbReference>
<accession>A0A3Q3EJ47</accession>
<evidence type="ECO:0000313" key="2">
    <source>
        <dbReference type="Proteomes" id="UP000261660"/>
    </source>
</evidence>
<organism evidence="1 2">
    <name type="scientific">Labrus bergylta</name>
    <name type="common">ballan wrasse</name>
    <dbReference type="NCBI Taxonomy" id="56723"/>
    <lineage>
        <taxon>Eukaryota</taxon>
        <taxon>Metazoa</taxon>
        <taxon>Chordata</taxon>
        <taxon>Craniata</taxon>
        <taxon>Vertebrata</taxon>
        <taxon>Euteleostomi</taxon>
        <taxon>Actinopterygii</taxon>
        <taxon>Neopterygii</taxon>
        <taxon>Teleostei</taxon>
        <taxon>Neoteleostei</taxon>
        <taxon>Acanthomorphata</taxon>
        <taxon>Eupercaria</taxon>
        <taxon>Labriformes</taxon>
        <taxon>Labridae</taxon>
        <taxon>Labrus</taxon>
    </lineage>
</organism>
<proteinExistence type="predicted"/>
<name>A0A3Q3EJ47_9LABR</name>
<dbReference type="Proteomes" id="UP000261660">
    <property type="component" value="Unplaced"/>
</dbReference>
<reference evidence="1" key="1">
    <citation type="submission" date="2025-08" db="UniProtKB">
        <authorList>
            <consortium name="Ensembl"/>
        </authorList>
    </citation>
    <scope>IDENTIFICATION</scope>
</reference>
<dbReference type="InParanoid" id="A0A3Q3EJ47"/>
<sequence length="100" mass="11463">MPRFESSLKLCSWCIVVIFLLMKDPAYIIRGILTTVLIINQWLMRSHYRVQLLTLPSLFEQSEQTVFYFFHLKLNAWLTGGSGGSLVPAAMLEILSPPNF</sequence>
<keyword evidence="2" id="KW-1185">Reference proteome</keyword>
<evidence type="ECO:0000313" key="1">
    <source>
        <dbReference type="Ensembl" id="ENSLBEP00000007443.1"/>
    </source>
</evidence>
<dbReference type="AlphaFoldDB" id="A0A3Q3EJ47"/>